<proteinExistence type="predicted"/>
<evidence type="ECO:0000313" key="3">
    <source>
        <dbReference type="Proteomes" id="UP000324585"/>
    </source>
</evidence>
<organism evidence="2 3">
    <name type="scientific">Porphyridium purpureum</name>
    <name type="common">Red alga</name>
    <name type="synonym">Porphyridium cruentum</name>
    <dbReference type="NCBI Taxonomy" id="35688"/>
    <lineage>
        <taxon>Eukaryota</taxon>
        <taxon>Rhodophyta</taxon>
        <taxon>Bangiophyceae</taxon>
        <taxon>Porphyridiales</taxon>
        <taxon>Porphyridiaceae</taxon>
        <taxon>Porphyridium</taxon>
    </lineage>
</organism>
<accession>A0A5J4Z0Z6</accession>
<dbReference type="AlphaFoldDB" id="A0A5J4Z0Z6"/>
<comment type="caution">
    <text evidence="2">The sequence shown here is derived from an EMBL/GenBank/DDBJ whole genome shotgun (WGS) entry which is preliminary data.</text>
</comment>
<gene>
    <name evidence="2" type="ORF">FVE85_5136</name>
</gene>
<reference evidence="3" key="1">
    <citation type="journal article" date="2019" name="Nat. Commun.">
        <title>Expansion of phycobilisome linker gene families in mesophilic red algae.</title>
        <authorList>
            <person name="Lee J."/>
            <person name="Kim D."/>
            <person name="Bhattacharya D."/>
            <person name="Yoon H.S."/>
        </authorList>
    </citation>
    <scope>NUCLEOTIDE SEQUENCE [LARGE SCALE GENOMIC DNA]</scope>
    <source>
        <strain evidence="3">CCMP 1328</strain>
    </source>
</reference>
<feature type="coiled-coil region" evidence="1">
    <location>
        <begin position="61"/>
        <end position="88"/>
    </location>
</feature>
<name>A0A5J4Z0Z6_PORPP</name>
<keyword evidence="3" id="KW-1185">Reference proteome</keyword>
<dbReference type="Proteomes" id="UP000324585">
    <property type="component" value="Unassembled WGS sequence"/>
</dbReference>
<evidence type="ECO:0000256" key="1">
    <source>
        <dbReference type="SAM" id="Coils"/>
    </source>
</evidence>
<keyword evidence="1" id="KW-0175">Coiled coil</keyword>
<evidence type="ECO:0000313" key="2">
    <source>
        <dbReference type="EMBL" id="KAA8497551.1"/>
    </source>
</evidence>
<protein>
    <submittedName>
        <fullName evidence="2">Uncharacterized protein</fullName>
    </submittedName>
</protein>
<sequence length="149" mass="17110">MDEEGTMARDGEGYAALEDEIEAQLRLVVELEDGRVVIDAGRREELRCWLQEWDARLSQQLQETMQHAAQLQESCDEERKAVDALQEQVACDQDALRMPDDLVPEVVSWQLPPRVMGLATRAEQIYWQARDARELLDAGSRETRPQSTR</sequence>
<dbReference type="EMBL" id="VRMN01000001">
    <property type="protein sequence ID" value="KAA8497551.1"/>
    <property type="molecule type" value="Genomic_DNA"/>
</dbReference>